<evidence type="ECO:0000313" key="6">
    <source>
        <dbReference type="Proteomes" id="UP000245761"/>
    </source>
</evidence>
<dbReference type="EMBL" id="DABGYN010000004">
    <property type="protein sequence ID" value="HAJ0833096.1"/>
    <property type="molecule type" value="Genomic_DNA"/>
</dbReference>
<name>A0A2J7KPW0_ECOLX</name>
<dbReference type="Proteomes" id="UP000486847">
    <property type="component" value="Unassembled WGS sequence"/>
</dbReference>
<proteinExistence type="predicted"/>
<reference evidence="5 6" key="2">
    <citation type="submission" date="2018-04" db="EMBL/GenBank/DDBJ databases">
        <title>Draft Genomic Sequencing Of Potential Extraintestinal Pathogenic Escherichia coli B8S56 Isolated from Retail Chicken Skin.</title>
        <authorList>
            <person name="Xu A."/>
            <person name="Tilman S."/>
            <person name="Wisser-Parker K."/>
            <person name="Scullen O.J."/>
            <person name="Sommers C."/>
        </authorList>
    </citation>
    <scope>NUCLEOTIDE SEQUENCE [LARGE SCALE GENOMIC DNA]</scope>
    <source>
        <strain evidence="5 6">B8S56</strain>
    </source>
</reference>
<reference evidence="2" key="4">
    <citation type="submission" date="2019-09" db="EMBL/GenBank/DDBJ databases">
        <authorList>
            <consortium name="NCBI Pathogen Detection Project"/>
        </authorList>
    </citation>
    <scope>NUCLEOTIDE SEQUENCE</scope>
    <source>
        <strain evidence="2">EC00618</strain>
    </source>
</reference>
<dbReference type="Proteomes" id="UP000272336">
    <property type="component" value="Unassembled WGS sequence"/>
</dbReference>
<reference evidence="3 7" key="3">
    <citation type="submission" date="2018-10" db="EMBL/GenBank/DDBJ databases">
        <authorList>
            <consortium name="NARMS: The National Antimicrobial Resistance Monitoring System"/>
        </authorList>
    </citation>
    <scope>NUCLEOTIDE SEQUENCE [LARGE SCALE GENOMIC DNA]</scope>
    <source>
        <strain evidence="3 7">CVM N17EC0060</strain>
        <strain evidence="1 9">FSIS11923834</strain>
    </source>
</reference>
<dbReference type="NCBIfam" id="TIGR02555">
    <property type="entry name" value="OrgA_MxiK"/>
    <property type="match status" value="1"/>
</dbReference>
<dbReference type="Pfam" id="PF09482">
    <property type="entry name" value="OrgA_MxiK"/>
    <property type="match status" value="1"/>
</dbReference>
<evidence type="ECO:0000313" key="1">
    <source>
        <dbReference type="EMBL" id="EFE8673544.1"/>
    </source>
</evidence>
<gene>
    <name evidence="3" type="ORF">D9D43_24290</name>
    <name evidence="5" type="ORF">DD762_25985</name>
    <name evidence="1" type="ORF">F7N46_10440</name>
    <name evidence="4" type="ORF">F9B07_07865</name>
    <name evidence="2" type="ORF">HL563_04950</name>
</gene>
<evidence type="ECO:0000313" key="2">
    <source>
        <dbReference type="EMBL" id="HAJ0833096.1"/>
    </source>
</evidence>
<evidence type="ECO:0000313" key="5">
    <source>
        <dbReference type="EMBL" id="PWH54013.1"/>
    </source>
</evidence>
<dbReference type="EMBL" id="RNLZ01000072">
    <property type="protein sequence ID" value="MGE16643.1"/>
    <property type="molecule type" value="Genomic_DNA"/>
</dbReference>
<sequence>MNLALRKIIYDPISYIHPQRVSLNNARISNPVLRSITNEMILLQYNLSVEHFSLNSSLIYYINNWKLFPLICLLSGCHFYRERFAERGFFYKIPEVLRNYLSAIPVEINEKARYKPGIVNYQNIITCGFSTLLPYVRQQPLAMQQRFNLLFPDFVDHIQLPLPLASTLLERITFYAKKNRDELDKLSCKWCCDQKNNF</sequence>
<dbReference type="AlphaFoldDB" id="A0A2J7KPW0"/>
<evidence type="ECO:0000313" key="9">
    <source>
        <dbReference type="Proteomes" id="UP000533482"/>
    </source>
</evidence>
<dbReference type="EMBL" id="AASOHJ010000011">
    <property type="protein sequence ID" value="EFE8673544.1"/>
    <property type="molecule type" value="Genomic_DNA"/>
</dbReference>
<dbReference type="Proteomes" id="UP000533482">
    <property type="component" value="Unassembled WGS sequence"/>
</dbReference>
<accession>A0A2J7KPW0</accession>
<dbReference type="EMBL" id="WCEW01000006">
    <property type="protein sequence ID" value="MTE88749.1"/>
    <property type="molecule type" value="Genomic_DNA"/>
</dbReference>
<dbReference type="EMBL" id="QEMT01000081">
    <property type="protein sequence ID" value="PWH54013.1"/>
    <property type="molecule type" value="Genomic_DNA"/>
</dbReference>
<comment type="caution">
    <text evidence="5">The sequence shown here is derived from an EMBL/GenBank/DDBJ whole genome shotgun (WGS) entry which is preliminary data.</text>
</comment>
<dbReference type="Proteomes" id="UP000245761">
    <property type="component" value="Unassembled WGS sequence"/>
</dbReference>
<protein>
    <submittedName>
        <fullName evidence="5">Type III secretion apparatus protein OrgA/MxiK</fullName>
    </submittedName>
</protein>
<evidence type="ECO:0000313" key="3">
    <source>
        <dbReference type="EMBL" id="MGE16643.1"/>
    </source>
</evidence>
<organism evidence="5 6">
    <name type="scientific">Escherichia coli</name>
    <dbReference type="NCBI Taxonomy" id="562"/>
    <lineage>
        <taxon>Bacteria</taxon>
        <taxon>Pseudomonadati</taxon>
        <taxon>Pseudomonadota</taxon>
        <taxon>Gammaproteobacteria</taxon>
        <taxon>Enterobacterales</taxon>
        <taxon>Enterobacteriaceae</taxon>
        <taxon>Escherichia</taxon>
    </lineage>
</organism>
<evidence type="ECO:0000313" key="8">
    <source>
        <dbReference type="Proteomes" id="UP000486847"/>
    </source>
</evidence>
<dbReference type="InterPro" id="IPR013388">
    <property type="entry name" value="T3SS_OrgA/MxiK"/>
</dbReference>
<reference evidence="4 8" key="5">
    <citation type="submission" date="2019-10" db="EMBL/GenBank/DDBJ databases">
        <title>Comparative genomic analysis of antimicrobial resistant Escherichia coli of diverse origin.</title>
        <authorList>
            <person name="Ghatak S."/>
            <person name="Milton A.P."/>
            <person name="Rhetso K."/>
            <person name="Purkait D."/>
            <person name="Das S."/>
            <person name="Puro K.-U."/>
            <person name="Shakuntala I."/>
            <person name="Sen A."/>
            <person name="Sanjukta R."/>
            <person name="Priya G.B."/>
            <person name="Mawlong M."/>
            <person name="Lyngdoh V."/>
            <person name="Rynghang J."/>
            <person name="Mawphlang B.L."/>
        </authorList>
    </citation>
    <scope>NUCLEOTIDE SEQUENCE [LARGE SCALE GENOMIC DNA]</scope>
    <source>
        <strain evidence="4 8">SE161</strain>
    </source>
</reference>
<evidence type="ECO:0000313" key="7">
    <source>
        <dbReference type="Proteomes" id="UP000272336"/>
    </source>
</evidence>
<reference evidence="2" key="1">
    <citation type="journal article" date="2018" name="Genome Biol.">
        <title>SKESA: strategic k-mer extension for scrupulous assemblies.</title>
        <authorList>
            <person name="Souvorov A."/>
            <person name="Agarwala R."/>
            <person name="Lipman D.J."/>
        </authorList>
    </citation>
    <scope>NUCLEOTIDE SEQUENCE [LARGE SCALE GENOMIC DNA]</scope>
    <source>
        <strain evidence="2">EC00618</strain>
    </source>
</reference>
<dbReference type="RefSeq" id="WP_001551583.1">
    <property type="nucleotide sequence ID" value="NZ_AP021935.1"/>
</dbReference>
<evidence type="ECO:0000313" key="4">
    <source>
        <dbReference type="EMBL" id="MTE88749.1"/>
    </source>
</evidence>